<dbReference type="Pfam" id="PF12911">
    <property type="entry name" value="OppC_N"/>
    <property type="match status" value="1"/>
</dbReference>
<evidence type="ECO:0000256" key="5">
    <source>
        <dbReference type="ARBA" id="ARBA00022475"/>
    </source>
</evidence>
<dbReference type="GO" id="GO:0005886">
    <property type="term" value="C:plasma membrane"/>
    <property type="evidence" value="ECO:0007669"/>
    <property type="project" value="UniProtKB-SubCell"/>
</dbReference>
<dbReference type="SMART" id="SM00382">
    <property type="entry name" value="AAA"/>
    <property type="match status" value="1"/>
</dbReference>
<dbReference type="GO" id="GO:0015833">
    <property type="term" value="P:peptide transport"/>
    <property type="evidence" value="ECO:0007669"/>
    <property type="project" value="InterPro"/>
</dbReference>
<keyword evidence="4 11" id="KW-0813">Transport</keyword>
<comment type="similarity">
    <text evidence="11">Belongs to the binding-protein-dependent transport system permease family.</text>
</comment>
<evidence type="ECO:0000256" key="6">
    <source>
        <dbReference type="ARBA" id="ARBA00022692"/>
    </source>
</evidence>
<keyword evidence="8 14" id="KW-0067">ATP-binding</keyword>
<dbReference type="AlphaFoldDB" id="A0AA37XFV7"/>
<evidence type="ECO:0000256" key="11">
    <source>
        <dbReference type="RuleBase" id="RU363032"/>
    </source>
</evidence>
<organism evidence="14 15">
    <name type="scientific">Litorihabitans aurantiacus</name>
    <dbReference type="NCBI Taxonomy" id="1930061"/>
    <lineage>
        <taxon>Bacteria</taxon>
        <taxon>Bacillati</taxon>
        <taxon>Actinomycetota</taxon>
        <taxon>Actinomycetes</taxon>
        <taxon>Micrococcales</taxon>
        <taxon>Beutenbergiaceae</taxon>
        <taxon>Litorihabitans</taxon>
    </lineage>
</organism>
<feature type="transmembrane region" description="Helical" evidence="11">
    <location>
        <begin position="206"/>
        <end position="228"/>
    </location>
</feature>
<dbReference type="PROSITE" id="PS50928">
    <property type="entry name" value="ABC_TM1"/>
    <property type="match status" value="1"/>
</dbReference>
<dbReference type="RefSeq" id="WP_284251226.1">
    <property type="nucleotide sequence ID" value="NZ_BSUM01000001.1"/>
</dbReference>
<keyword evidence="10 11" id="KW-0472">Membrane</keyword>
<feature type="transmembrane region" description="Helical" evidence="11">
    <location>
        <begin position="248"/>
        <end position="272"/>
    </location>
</feature>
<proteinExistence type="inferred from homology"/>
<reference evidence="14" key="1">
    <citation type="journal article" date="2014" name="Int. J. Syst. Evol. Microbiol.">
        <title>Complete genome sequence of Corynebacterium casei LMG S-19264T (=DSM 44701T), isolated from a smear-ripened cheese.</title>
        <authorList>
            <consortium name="US DOE Joint Genome Institute (JGI-PGF)"/>
            <person name="Walter F."/>
            <person name="Albersmeier A."/>
            <person name="Kalinowski J."/>
            <person name="Ruckert C."/>
        </authorList>
    </citation>
    <scope>NUCLEOTIDE SEQUENCE</scope>
    <source>
        <strain evidence="14">NBRC 112290</strain>
    </source>
</reference>
<keyword evidence="7" id="KW-0547">Nucleotide-binding</keyword>
<evidence type="ECO:0000256" key="2">
    <source>
        <dbReference type="ARBA" id="ARBA00004202"/>
    </source>
</evidence>
<dbReference type="GO" id="GO:0016887">
    <property type="term" value="F:ATP hydrolysis activity"/>
    <property type="evidence" value="ECO:0007669"/>
    <property type="project" value="InterPro"/>
</dbReference>
<dbReference type="InterPro" id="IPR013563">
    <property type="entry name" value="Oligopep_ABC_C"/>
</dbReference>
<dbReference type="InterPro" id="IPR025966">
    <property type="entry name" value="OppC_N"/>
</dbReference>
<evidence type="ECO:0000259" key="12">
    <source>
        <dbReference type="PROSITE" id="PS50893"/>
    </source>
</evidence>
<keyword evidence="6 11" id="KW-0812">Transmembrane</keyword>
<comment type="caution">
    <text evidence="14">The sequence shown here is derived from an EMBL/GenBank/DDBJ whole genome shotgun (WGS) entry which is preliminary data.</text>
</comment>
<dbReference type="PROSITE" id="PS50893">
    <property type="entry name" value="ABC_TRANSPORTER_2"/>
    <property type="match status" value="1"/>
</dbReference>
<comment type="similarity">
    <text evidence="3">Belongs to the ABC transporter superfamily.</text>
</comment>
<dbReference type="InterPro" id="IPR050388">
    <property type="entry name" value="ABC_Ni/Peptide_Import"/>
</dbReference>
<evidence type="ECO:0000256" key="3">
    <source>
        <dbReference type="ARBA" id="ARBA00005417"/>
    </source>
</evidence>
<dbReference type="PANTHER" id="PTHR43297">
    <property type="entry name" value="OLIGOPEPTIDE TRANSPORT ATP-BINDING PROTEIN APPD"/>
    <property type="match status" value="1"/>
</dbReference>
<dbReference type="Pfam" id="PF08352">
    <property type="entry name" value="oligo_HPY"/>
    <property type="match status" value="1"/>
</dbReference>
<dbReference type="SUPFAM" id="SSF52540">
    <property type="entry name" value="P-loop containing nucleoside triphosphate hydrolases"/>
    <property type="match status" value="1"/>
</dbReference>
<feature type="domain" description="ABC transmembrane type-1" evidence="13">
    <location>
        <begin position="85"/>
        <end position="273"/>
    </location>
</feature>
<dbReference type="CDD" id="cd03257">
    <property type="entry name" value="ABC_NikE_OppD_transporters"/>
    <property type="match status" value="1"/>
</dbReference>
<dbReference type="InterPro" id="IPR000515">
    <property type="entry name" value="MetI-like"/>
</dbReference>
<dbReference type="PROSITE" id="PS00211">
    <property type="entry name" value="ABC_TRANSPORTER_1"/>
    <property type="match status" value="1"/>
</dbReference>
<dbReference type="Pfam" id="PF00005">
    <property type="entry name" value="ABC_tran"/>
    <property type="match status" value="1"/>
</dbReference>
<feature type="transmembrane region" description="Helical" evidence="11">
    <location>
        <begin position="120"/>
        <end position="142"/>
    </location>
</feature>
<protein>
    <submittedName>
        <fullName evidence="14">Dipeptide/oligopeptide/nickel ABC transporter ATP-binding protein</fullName>
    </submittedName>
</protein>
<dbReference type="EMBL" id="BSUM01000001">
    <property type="protein sequence ID" value="GMA32551.1"/>
    <property type="molecule type" value="Genomic_DNA"/>
</dbReference>
<dbReference type="Gene3D" id="1.10.3720.10">
    <property type="entry name" value="MetI-like"/>
    <property type="match status" value="1"/>
</dbReference>
<keyword evidence="5" id="KW-1003">Cell membrane</keyword>
<evidence type="ECO:0000256" key="10">
    <source>
        <dbReference type="ARBA" id="ARBA00023136"/>
    </source>
</evidence>
<evidence type="ECO:0000256" key="7">
    <source>
        <dbReference type="ARBA" id="ARBA00022741"/>
    </source>
</evidence>
<evidence type="ECO:0000256" key="1">
    <source>
        <dbReference type="ARBA" id="ARBA00004141"/>
    </source>
</evidence>
<evidence type="ECO:0000256" key="9">
    <source>
        <dbReference type="ARBA" id="ARBA00022989"/>
    </source>
</evidence>
<dbReference type="InterPro" id="IPR027417">
    <property type="entry name" value="P-loop_NTPase"/>
</dbReference>
<feature type="transmembrane region" description="Helical" evidence="11">
    <location>
        <begin position="89"/>
        <end position="113"/>
    </location>
</feature>
<dbReference type="InterPro" id="IPR003593">
    <property type="entry name" value="AAA+_ATPase"/>
</dbReference>
<dbReference type="InterPro" id="IPR035906">
    <property type="entry name" value="MetI-like_sf"/>
</dbReference>
<evidence type="ECO:0000313" key="15">
    <source>
        <dbReference type="Proteomes" id="UP001157161"/>
    </source>
</evidence>
<dbReference type="CDD" id="cd06261">
    <property type="entry name" value="TM_PBP2"/>
    <property type="match status" value="1"/>
</dbReference>
<dbReference type="SUPFAM" id="SSF161098">
    <property type="entry name" value="MetI-like"/>
    <property type="match status" value="1"/>
</dbReference>
<keyword evidence="15" id="KW-1185">Reference proteome</keyword>
<feature type="domain" description="ABC transporter" evidence="12">
    <location>
        <begin position="324"/>
        <end position="580"/>
    </location>
</feature>
<dbReference type="Pfam" id="PF00528">
    <property type="entry name" value="BPD_transp_1"/>
    <property type="match status" value="1"/>
</dbReference>
<dbReference type="GO" id="GO:0055085">
    <property type="term" value="P:transmembrane transport"/>
    <property type="evidence" value="ECO:0007669"/>
    <property type="project" value="InterPro"/>
</dbReference>
<evidence type="ECO:0000313" key="14">
    <source>
        <dbReference type="EMBL" id="GMA32551.1"/>
    </source>
</evidence>
<evidence type="ECO:0000256" key="4">
    <source>
        <dbReference type="ARBA" id="ARBA00022448"/>
    </source>
</evidence>
<feature type="transmembrane region" description="Helical" evidence="11">
    <location>
        <begin position="20"/>
        <end position="41"/>
    </location>
</feature>
<feature type="transmembrane region" description="Helical" evidence="11">
    <location>
        <begin position="148"/>
        <end position="166"/>
    </location>
</feature>
<dbReference type="InterPro" id="IPR003439">
    <property type="entry name" value="ABC_transporter-like_ATP-bd"/>
</dbReference>
<dbReference type="GO" id="GO:0005524">
    <property type="term" value="F:ATP binding"/>
    <property type="evidence" value="ECO:0007669"/>
    <property type="project" value="UniProtKB-KW"/>
</dbReference>
<accession>A0AA37XFV7</accession>
<name>A0AA37XFV7_9MICO</name>
<comment type="subcellular location">
    <subcellularLocation>
        <location evidence="11">Cell membrane</location>
        <topology evidence="11">Multi-pass membrane protein</topology>
    </subcellularLocation>
    <subcellularLocation>
        <location evidence="2">Cell membrane</location>
        <topology evidence="2">Peripheral membrane protein</topology>
    </subcellularLocation>
    <subcellularLocation>
        <location evidence="1">Membrane</location>
        <topology evidence="1">Multi-pass membrane protein</topology>
    </subcellularLocation>
</comment>
<dbReference type="InterPro" id="IPR017871">
    <property type="entry name" value="ABC_transporter-like_CS"/>
</dbReference>
<sequence length="605" mass="64153">MTGSSPSNDARRSGVLRRLLRNPLAVVSLAALGVLLALTVLGPTLAPYDQNFADIARPLAGPSSDHLWGTDSAGRDTFSRALYGTQLTIVSGALCAVVAIAIGLPAGLTAGYFGGRFDTVASWFAGMLMSLPNIIVLLAVRAALGPSVWISMVVFGVMLSPGFFRLTRSAVQSVRGELYIDAARVAGLSDGRIIARHVVSVVRAPVIIQTAITVGVAISIQAGLQFLGLGDPSEASWGTMLNEGFRNIYTTPLLITVPAVLIGVTTGALVLLANALRDALEDGVPGARRRRRPARTGPGGVRAALRRRTPVPVLAPSGGADHLVVVDGLAVGYPQADGSTRRVVEDVSFRVDRGEVLAIVGESGSGKSQTAFSILGLLPANAEILAGSIQFDGVHLVAPGEDRVPQERVAPLRGRRIAYVPQEPMSNLDPNFTIGHQLSRPLRVQQGMSRAEARRRVVELLATVGIVDPERTYHLHAHEISGGMAQRVLIAGALSCEPDLIIADEPTTALDVTVQAEVLDLLRDLQRRTGMGVILVTHNFGVVADLANRVVVMQTGRVVETGEVGDVLRHPQHPYTRMLLDSMLEGREPMTMLTRADETSGARLS</sequence>
<evidence type="ECO:0000259" key="13">
    <source>
        <dbReference type="PROSITE" id="PS50928"/>
    </source>
</evidence>
<reference evidence="14" key="2">
    <citation type="submission" date="2023-02" db="EMBL/GenBank/DDBJ databases">
        <authorList>
            <person name="Sun Q."/>
            <person name="Mori K."/>
        </authorList>
    </citation>
    <scope>NUCLEOTIDE SEQUENCE</scope>
    <source>
        <strain evidence="14">NBRC 112290</strain>
    </source>
</reference>
<dbReference type="Proteomes" id="UP001157161">
    <property type="component" value="Unassembled WGS sequence"/>
</dbReference>
<keyword evidence="9 11" id="KW-1133">Transmembrane helix</keyword>
<dbReference type="PANTHER" id="PTHR43297:SF2">
    <property type="entry name" value="DIPEPTIDE TRANSPORT ATP-BINDING PROTEIN DPPD"/>
    <property type="match status" value="1"/>
</dbReference>
<evidence type="ECO:0000256" key="8">
    <source>
        <dbReference type="ARBA" id="ARBA00022840"/>
    </source>
</evidence>
<gene>
    <name evidence="14" type="ORF">GCM10025875_25430</name>
</gene>
<dbReference type="Gene3D" id="3.40.50.300">
    <property type="entry name" value="P-loop containing nucleotide triphosphate hydrolases"/>
    <property type="match status" value="1"/>
</dbReference>